<comment type="caution">
    <text evidence="2">The sequence shown here is derived from an EMBL/GenBank/DDBJ whole genome shotgun (WGS) entry which is preliminary data.</text>
</comment>
<feature type="chain" id="PRO_5046207935" evidence="1">
    <location>
        <begin position="21"/>
        <end position="151"/>
    </location>
</feature>
<proteinExistence type="predicted"/>
<organism evidence="2 3">
    <name type="scientific">Photobacterium sanguinicancri</name>
    <dbReference type="NCBI Taxonomy" id="875932"/>
    <lineage>
        <taxon>Bacteria</taxon>
        <taxon>Pseudomonadati</taxon>
        <taxon>Pseudomonadota</taxon>
        <taxon>Gammaproteobacteria</taxon>
        <taxon>Vibrionales</taxon>
        <taxon>Vibrionaceae</taxon>
        <taxon>Photobacterium</taxon>
    </lineage>
</organism>
<dbReference type="Proteomes" id="UP000215999">
    <property type="component" value="Unassembled WGS sequence"/>
</dbReference>
<evidence type="ECO:0000313" key="2">
    <source>
        <dbReference type="EMBL" id="OZS42387.1"/>
    </source>
</evidence>
<dbReference type="EMBL" id="NOIF01000157">
    <property type="protein sequence ID" value="OZS42387.1"/>
    <property type="molecule type" value="Genomic_DNA"/>
</dbReference>
<gene>
    <name evidence="2" type="ORF">ASV53_18625</name>
</gene>
<accession>A0ABX4FU57</accession>
<name>A0ABX4FU57_9GAMM</name>
<dbReference type="NCBIfam" id="TIGR03352">
    <property type="entry name" value="VI_chp_3"/>
    <property type="match status" value="1"/>
</dbReference>
<evidence type="ECO:0000313" key="3">
    <source>
        <dbReference type="Proteomes" id="UP000215999"/>
    </source>
</evidence>
<keyword evidence="3" id="KW-1185">Reference proteome</keyword>
<dbReference type="InterPro" id="IPR017734">
    <property type="entry name" value="T6SS_SciN"/>
</dbReference>
<protein>
    <submittedName>
        <fullName evidence="2">Type VI secretion system-associated lipoprotein</fullName>
    </submittedName>
</protein>
<keyword evidence="2" id="KW-0449">Lipoprotein</keyword>
<keyword evidence="1" id="KW-0732">Signal</keyword>
<dbReference type="PANTHER" id="PTHR37625:SF4">
    <property type="entry name" value="OUTER MEMBRANE LIPOPROTEIN"/>
    <property type="match status" value="1"/>
</dbReference>
<feature type="signal peptide" evidence="1">
    <location>
        <begin position="1"/>
        <end position="20"/>
    </location>
</feature>
<dbReference type="RefSeq" id="WP_094958198.1">
    <property type="nucleotide sequence ID" value="NZ_NOIF01000157.1"/>
</dbReference>
<dbReference type="InterPro" id="IPR038706">
    <property type="entry name" value="Type_VI_SciN-like_sf"/>
</dbReference>
<dbReference type="Gene3D" id="2.60.40.4150">
    <property type="entry name" value="Type VI secretion system, lipoprotein SciN"/>
    <property type="match status" value="1"/>
</dbReference>
<reference evidence="2 3" key="1">
    <citation type="journal article" date="2016" name="Antonie Van Leeuwenhoek">
        <title>Photobacterium sanguinicancri sp. nov. isolated from marine animals.</title>
        <authorList>
            <person name="Gomez-Gil B."/>
            <person name="Roque A."/>
            <person name="Rotllant G."/>
            <person name="Romalde J.L."/>
            <person name="Doce A."/>
            <person name="Eggermont M."/>
            <person name="Defoirdt T."/>
        </authorList>
    </citation>
    <scope>NUCLEOTIDE SEQUENCE [LARGE SCALE GENOMIC DNA]</scope>
    <source>
        <strain evidence="2 3">CAIM 1827</strain>
    </source>
</reference>
<sequence>MKLFSIAILTAIVLNGCTVANLVVDPYATLKFDVSNKVNPDLNGRASPVVVKIYELQSKTIFESQDFFMIYDEADKIFGPDLVSKDTLSLSPGEEISYDIKMAPGSKYVGVVVAYRDLENAKWREIIEIDHKGYNTYKLIIDKLSIHVEKP</sequence>
<dbReference type="PANTHER" id="PTHR37625">
    <property type="entry name" value="OUTER MEMBRANE LIPOPROTEIN-RELATED"/>
    <property type="match status" value="1"/>
</dbReference>
<dbReference type="Pfam" id="PF12790">
    <property type="entry name" value="T6SS-SciN"/>
    <property type="match status" value="1"/>
</dbReference>
<evidence type="ECO:0000256" key="1">
    <source>
        <dbReference type="SAM" id="SignalP"/>
    </source>
</evidence>